<feature type="compositionally biased region" description="Low complexity" evidence="9">
    <location>
        <begin position="527"/>
        <end position="542"/>
    </location>
</feature>
<dbReference type="InterPro" id="IPR044589">
    <property type="entry name" value="GATA26/27"/>
</dbReference>
<keyword evidence="2" id="KW-0479">Metal-binding</keyword>
<evidence type="ECO:0000256" key="10">
    <source>
        <dbReference type="SAM" id="SignalP"/>
    </source>
</evidence>
<dbReference type="GO" id="GO:0008270">
    <property type="term" value="F:zinc ion binding"/>
    <property type="evidence" value="ECO:0007669"/>
    <property type="project" value="UniProtKB-KW"/>
</dbReference>
<dbReference type="SUPFAM" id="SSF57716">
    <property type="entry name" value="Glucocorticoid receptor-like (DNA-binding domain)"/>
    <property type="match status" value="1"/>
</dbReference>
<feature type="signal peptide" evidence="10">
    <location>
        <begin position="1"/>
        <end position="16"/>
    </location>
</feature>
<comment type="subcellular location">
    <subcellularLocation>
        <location evidence="1">Nucleus</location>
    </subcellularLocation>
</comment>
<evidence type="ECO:0000256" key="1">
    <source>
        <dbReference type="ARBA" id="ARBA00004123"/>
    </source>
</evidence>
<reference evidence="12 13" key="1">
    <citation type="journal article" date="2023" name="Hortic Res">
        <title>Pangenome of water caltrop reveals structural variations and asymmetric subgenome divergence after allopolyploidization.</title>
        <authorList>
            <person name="Zhang X."/>
            <person name="Chen Y."/>
            <person name="Wang L."/>
            <person name="Yuan Y."/>
            <person name="Fang M."/>
            <person name="Shi L."/>
            <person name="Lu R."/>
            <person name="Comes H.P."/>
            <person name="Ma Y."/>
            <person name="Chen Y."/>
            <person name="Huang G."/>
            <person name="Zhou Y."/>
            <person name="Zheng Z."/>
            <person name="Qiu Y."/>
        </authorList>
    </citation>
    <scope>NUCLEOTIDE SEQUENCE [LARGE SCALE GENOMIC DNA]</scope>
    <source>
        <strain evidence="12">F231</strain>
    </source>
</reference>
<evidence type="ECO:0000256" key="3">
    <source>
        <dbReference type="ARBA" id="ARBA00022771"/>
    </source>
</evidence>
<dbReference type="InterPro" id="IPR013088">
    <property type="entry name" value="Znf_NHR/GATA"/>
</dbReference>
<feature type="chain" id="PRO_5042984161" description="DEUBAD domain-containing protein" evidence="10">
    <location>
        <begin position="17"/>
        <end position="551"/>
    </location>
</feature>
<dbReference type="PANTHER" id="PTHR46855:SF1">
    <property type="entry name" value="GATA TRANSCRIPTION FACTOR 26"/>
    <property type="match status" value="1"/>
</dbReference>
<name>A0AAN7LLP2_TRANT</name>
<feature type="domain" description="DEUBAD" evidence="11">
    <location>
        <begin position="302"/>
        <end position="413"/>
    </location>
</feature>
<proteinExistence type="predicted"/>
<keyword evidence="6" id="KW-0238">DNA-binding</keyword>
<feature type="region of interest" description="Disordered" evidence="9">
    <location>
        <begin position="257"/>
        <end position="288"/>
    </location>
</feature>
<keyword evidence="10" id="KW-0732">Signal</keyword>
<dbReference type="PROSITE" id="PS51916">
    <property type="entry name" value="DEUBAD"/>
    <property type="match status" value="1"/>
</dbReference>
<keyword evidence="8" id="KW-0539">Nucleus</keyword>
<evidence type="ECO:0000313" key="13">
    <source>
        <dbReference type="Proteomes" id="UP001346149"/>
    </source>
</evidence>
<comment type="caution">
    <text evidence="12">The sequence shown here is derived from an EMBL/GenBank/DDBJ whole genome shotgun (WGS) entry which is preliminary data.</text>
</comment>
<evidence type="ECO:0000313" key="12">
    <source>
        <dbReference type="EMBL" id="KAK4787329.1"/>
    </source>
</evidence>
<sequence length="551" mass="61054">MYFLMVINHFYPLLLTIGTPLWRNGPPDKPVLCNACGSRWRTKGTLLNYTPLHARADPADYEVHRAGGAAKSISINRNKEVKILKRKHINDNLVMNEGNPVDCHTGVPKFVEEDMSNRSSSGSAMSNSELHLESVDTSDLTGPAQSVVWDSMVPSRKRTCVNRLKQSSVEKLTKDLRAIMHAQQSSCFSGSSEEDLLFESSTPMCSFEIGHGTVILRDPGSIAREEESEASSLSVDRKQCIASASRSLIPPPNRSLKVSIFPSLSPSPRMEKIKRTTEQGSGQEQKRDTIEERENMQILGNHNSALRTVNLKDVITIEEFMKHFTYEEEQELLKYLPSDKAQLPDSLKSLFDSSEFKENLSAFPQLLAEGFSSGSFSGAKVEDCKTLKKLTLFSLMKRKEVESCNSLEDSKNSSKSSFVGPSTLHATESSNLVGGKRPYDIQNQNFPEAKIMMSPKRPVKGNCENKEFMEGDGSCFSPRSLFAFPTGSAFMLDSSTIIDHNSDHGLLFDIPSSCSFPQAELLHPAPSSGSQSHQASTSSSSIHQHHFMHPH</sequence>
<evidence type="ECO:0000256" key="8">
    <source>
        <dbReference type="ARBA" id="ARBA00023242"/>
    </source>
</evidence>
<dbReference type="InterPro" id="IPR000679">
    <property type="entry name" value="Znf_GATA"/>
</dbReference>
<feature type="region of interest" description="Disordered" evidence="9">
    <location>
        <begin position="519"/>
        <end position="551"/>
    </location>
</feature>
<dbReference type="GO" id="GO:0005634">
    <property type="term" value="C:nucleus"/>
    <property type="evidence" value="ECO:0007669"/>
    <property type="project" value="UniProtKB-SubCell"/>
</dbReference>
<keyword evidence="13" id="KW-1185">Reference proteome</keyword>
<organism evidence="12 13">
    <name type="scientific">Trapa natans</name>
    <name type="common">Water chestnut</name>
    <dbReference type="NCBI Taxonomy" id="22666"/>
    <lineage>
        <taxon>Eukaryota</taxon>
        <taxon>Viridiplantae</taxon>
        <taxon>Streptophyta</taxon>
        <taxon>Embryophyta</taxon>
        <taxon>Tracheophyta</taxon>
        <taxon>Spermatophyta</taxon>
        <taxon>Magnoliopsida</taxon>
        <taxon>eudicotyledons</taxon>
        <taxon>Gunneridae</taxon>
        <taxon>Pentapetalae</taxon>
        <taxon>rosids</taxon>
        <taxon>malvids</taxon>
        <taxon>Myrtales</taxon>
        <taxon>Lythraceae</taxon>
        <taxon>Trapa</taxon>
    </lineage>
</organism>
<dbReference type="CDD" id="cd00202">
    <property type="entry name" value="ZnF_GATA"/>
    <property type="match status" value="1"/>
</dbReference>
<dbReference type="SMART" id="SM00401">
    <property type="entry name" value="ZnF_GATA"/>
    <property type="match status" value="1"/>
</dbReference>
<keyword evidence="7" id="KW-0804">Transcription</keyword>
<dbReference type="PANTHER" id="PTHR46855">
    <property type="entry name" value="OSJNBB0038F03.10 PROTEIN"/>
    <property type="match status" value="1"/>
</dbReference>
<dbReference type="EMBL" id="JAXQNO010000012">
    <property type="protein sequence ID" value="KAK4787329.1"/>
    <property type="molecule type" value="Genomic_DNA"/>
</dbReference>
<dbReference type="Proteomes" id="UP001346149">
    <property type="component" value="Unassembled WGS sequence"/>
</dbReference>
<keyword evidence="4" id="KW-0862">Zinc</keyword>
<evidence type="ECO:0000256" key="7">
    <source>
        <dbReference type="ARBA" id="ARBA00023163"/>
    </source>
</evidence>
<dbReference type="InterPro" id="IPR044867">
    <property type="entry name" value="DEUBAD_dom"/>
</dbReference>
<evidence type="ECO:0000256" key="6">
    <source>
        <dbReference type="ARBA" id="ARBA00023125"/>
    </source>
</evidence>
<dbReference type="GO" id="GO:0043565">
    <property type="term" value="F:sequence-specific DNA binding"/>
    <property type="evidence" value="ECO:0007669"/>
    <property type="project" value="InterPro"/>
</dbReference>
<accession>A0AAN7LLP2</accession>
<gene>
    <name evidence="12" type="ORF">SAY86_011162</name>
</gene>
<dbReference type="Pfam" id="PF00320">
    <property type="entry name" value="GATA"/>
    <property type="match status" value="1"/>
</dbReference>
<keyword evidence="5" id="KW-0805">Transcription regulation</keyword>
<dbReference type="AlphaFoldDB" id="A0AAN7LLP2"/>
<evidence type="ECO:0000256" key="4">
    <source>
        <dbReference type="ARBA" id="ARBA00022833"/>
    </source>
</evidence>
<dbReference type="InterPro" id="IPR028020">
    <property type="entry name" value="ASX_DEUBAD_dom"/>
</dbReference>
<dbReference type="Pfam" id="PF13919">
    <property type="entry name" value="ASXH"/>
    <property type="match status" value="1"/>
</dbReference>
<evidence type="ECO:0000256" key="9">
    <source>
        <dbReference type="SAM" id="MobiDB-lite"/>
    </source>
</evidence>
<evidence type="ECO:0000259" key="11">
    <source>
        <dbReference type="PROSITE" id="PS51916"/>
    </source>
</evidence>
<dbReference type="GO" id="GO:0006355">
    <property type="term" value="P:regulation of DNA-templated transcription"/>
    <property type="evidence" value="ECO:0007669"/>
    <property type="project" value="InterPro"/>
</dbReference>
<keyword evidence="3" id="KW-0863">Zinc-finger</keyword>
<evidence type="ECO:0000256" key="2">
    <source>
        <dbReference type="ARBA" id="ARBA00022723"/>
    </source>
</evidence>
<dbReference type="Gene3D" id="3.30.50.10">
    <property type="entry name" value="Erythroid Transcription Factor GATA-1, subunit A"/>
    <property type="match status" value="1"/>
</dbReference>
<evidence type="ECO:0000256" key="5">
    <source>
        <dbReference type="ARBA" id="ARBA00023015"/>
    </source>
</evidence>
<protein>
    <recommendedName>
        <fullName evidence="11">DEUBAD domain-containing protein</fullName>
    </recommendedName>
</protein>